<keyword evidence="1" id="KW-0067">ATP-binding</keyword>
<comment type="caution">
    <text evidence="1">The sequence shown here is derived from an EMBL/GenBank/DDBJ whole genome shotgun (WGS) entry which is preliminary data.</text>
</comment>
<dbReference type="EMBL" id="CM045759">
    <property type="protein sequence ID" value="KAI8018641.1"/>
    <property type="molecule type" value="Genomic_DNA"/>
</dbReference>
<organism evidence="1 2">
    <name type="scientific">Camellia lanceoleosa</name>
    <dbReference type="NCBI Taxonomy" id="1840588"/>
    <lineage>
        <taxon>Eukaryota</taxon>
        <taxon>Viridiplantae</taxon>
        <taxon>Streptophyta</taxon>
        <taxon>Embryophyta</taxon>
        <taxon>Tracheophyta</taxon>
        <taxon>Spermatophyta</taxon>
        <taxon>Magnoliopsida</taxon>
        <taxon>eudicotyledons</taxon>
        <taxon>Gunneridae</taxon>
        <taxon>Pentapetalae</taxon>
        <taxon>asterids</taxon>
        <taxon>Ericales</taxon>
        <taxon>Theaceae</taxon>
        <taxon>Camellia</taxon>
    </lineage>
</organism>
<keyword evidence="2" id="KW-1185">Reference proteome</keyword>
<keyword evidence="1" id="KW-0378">Hydrolase</keyword>
<sequence length="600" mass="65358">MYLTLDEGDRLVDLGFEDDIREVFDHFKAQRQTLLFSATMPTMIQNFARSALVKPVISLTWEEMEQRNLDVIQEVEYVKQEAKIVYLLECLQKTPLPVLIFCENKANVDDIHEYLLLKGVEAVAIHEGKDQEEREYAISSFKEGKKDVLVATDVASKGLDFPDIQHVINYDMPAEIENYVHRIGRTGRCGKTGIATTFINKNQIEDGSRLTDMHFNGTTKEACSIINGGLPLPAELRDDADKDVDVALSSNVEVDKAAVGDSLSHVSVVEETRDGAGVSNETGVGVEEPSLPMVSQHQGQCNTQQGQCNHAFQNGIAATYVGNKLQPVGGTAHGPSFSQGFMKSLSQSIIDGPGIKLEIALGQNAIGPQPFGPSSSGLKFPSVGPICAASWDGSQTKIGANSSPNISSSNTQRLKKGKRKWSKREGLKHCLLAGKFSGFARRLVHSGATTNKALAKSFKSGFTAASAPISTLSPNLQHSHSPHRGLVQEAQSTLQMGQKLGTDFKGHESEVIRELVQMEERDKHLLQEAKQRIPPVLAELNDPMEDVDAITNASGVKGCGYCGGLGHRIRDCPKLEHQKSQAIASSRRDYFGSGGYRGEM</sequence>
<name>A0ACC0I319_9ERIC</name>
<reference evidence="1 2" key="1">
    <citation type="journal article" date="2022" name="Plant J.">
        <title>Chromosome-level genome of Camellia lanceoleosa provides a valuable resource for understanding genome evolution and self-incompatibility.</title>
        <authorList>
            <person name="Gong W."/>
            <person name="Xiao S."/>
            <person name="Wang L."/>
            <person name="Liao Z."/>
            <person name="Chang Y."/>
            <person name="Mo W."/>
            <person name="Hu G."/>
            <person name="Li W."/>
            <person name="Zhao G."/>
            <person name="Zhu H."/>
            <person name="Hu X."/>
            <person name="Ji K."/>
            <person name="Xiang X."/>
            <person name="Song Q."/>
            <person name="Yuan D."/>
            <person name="Jin S."/>
            <person name="Zhang L."/>
        </authorList>
    </citation>
    <scope>NUCLEOTIDE SEQUENCE [LARGE SCALE GENOMIC DNA]</scope>
    <source>
        <strain evidence="1">SQ_2022a</strain>
    </source>
</reference>
<gene>
    <name evidence="1" type="ORF">LOK49_LG04G02482</name>
</gene>
<keyword evidence="1" id="KW-0547">Nucleotide-binding</keyword>
<protein>
    <submittedName>
        <fullName evidence="1">DEAD-box ATP-dependent RNA helicase 35</fullName>
    </submittedName>
</protein>
<evidence type="ECO:0000313" key="2">
    <source>
        <dbReference type="Proteomes" id="UP001060215"/>
    </source>
</evidence>
<proteinExistence type="predicted"/>
<accession>A0ACC0I319</accession>
<dbReference type="Proteomes" id="UP001060215">
    <property type="component" value="Chromosome 2"/>
</dbReference>
<evidence type="ECO:0000313" key="1">
    <source>
        <dbReference type="EMBL" id="KAI8018641.1"/>
    </source>
</evidence>
<keyword evidence="1" id="KW-0347">Helicase</keyword>